<keyword evidence="2" id="KW-0472">Membrane</keyword>
<protein>
    <submittedName>
        <fullName evidence="3">Uncharacterized protein</fullName>
    </submittedName>
</protein>
<dbReference type="SMART" id="SM00209">
    <property type="entry name" value="TSP1"/>
    <property type="match status" value="4"/>
</dbReference>
<feature type="transmembrane region" description="Helical" evidence="2">
    <location>
        <begin position="1268"/>
        <end position="1291"/>
    </location>
</feature>
<reference evidence="3" key="1">
    <citation type="submission" date="2022-08" db="UniProtKB">
        <authorList>
            <consortium name="EnsemblMetazoa"/>
        </authorList>
    </citation>
    <scope>IDENTIFICATION</scope>
    <source>
        <strain evidence="3">05x7-T-G4-1.051#20</strain>
    </source>
</reference>
<organism evidence="3 4">
    <name type="scientific">Magallana gigas</name>
    <name type="common">Pacific oyster</name>
    <name type="synonym">Crassostrea gigas</name>
    <dbReference type="NCBI Taxonomy" id="29159"/>
    <lineage>
        <taxon>Eukaryota</taxon>
        <taxon>Metazoa</taxon>
        <taxon>Spiralia</taxon>
        <taxon>Lophotrochozoa</taxon>
        <taxon>Mollusca</taxon>
        <taxon>Bivalvia</taxon>
        <taxon>Autobranchia</taxon>
        <taxon>Pteriomorphia</taxon>
        <taxon>Ostreida</taxon>
        <taxon>Ostreoidea</taxon>
        <taxon>Ostreidae</taxon>
        <taxon>Magallana</taxon>
    </lineage>
</organism>
<keyword evidence="4" id="KW-1185">Reference proteome</keyword>
<evidence type="ECO:0000313" key="4">
    <source>
        <dbReference type="Proteomes" id="UP000005408"/>
    </source>
</evidence>
<sequence length="1457" mass="161746">MYSIYDVGLPVVLILTYQAGIVADWTPWSACSKPCDVGIQSRTRLYDGENRTEEQYCNLQYCPDKGVSCFGGRLSCTQFSGYADCLDGVCICTLGRNNYSKYYNTQNCFPEVGNCIIRENPPFALAKVETLNFGYKLRSCVTNDNPNYEVHVIGVYERNSYNVIIRPRGETDKPIILVLLSYHIVTWNIDTSVPIDSIVYSILRNDSYQPVVVLEKSKCGSAKIIRFNDLPYTTGSDTGGGNTPKLLLTLANFYGPVTSFNGVYTLYSPATIRLEVGGNPLLLKMNTEFKDHVWSCNKVSPQYSNITFTGTVVPPEVTTANNMFSNNSDWTAWSVCSKPCDVGIQSRTRLYDGENRTEEQYCNLQYCPDKSVSCYGGRFSCTQFGGYADCIDGQCVCTLGRAYYGSTTSYKEYYNSQNCFPEVGNCIIRENPPFALAKVETLNFGYKLRSCVTNDNPNYEVHVIGVYERNSYDVIIRPRGETDKPIILVLLSYHIVTWNIDTSVPIDSIVYSIFRSDTYQPVVVLEKSKCGSAKIIRFNDLRYTTGSDTGGGNTPKILLTLANFYGPVTSFNGVYTLYSPATIRLEVGGNPLLLKTNTEFKDHVWSCNKVSPQYSNMAFTGTVVPPEVTTANNMFSNNSDWTAWSACSKPCDVGIQSRTRLYDGESRTEEQYCNLQYCPDKGVSCYGERFSCTQFGGYADCIDGQCVCTLGRAYYGSTTSYREYYNSQNCFPEVGNCIIRENPPFALAKVETLNFGYKLRSCVTNDNPNYEVHVIGVYERNSYDVIIRPRGETDKPIILVLLSYHIVTWNIDTSVPIDSIVYSIFRSDTYQPVVVLEKSKCGSAKIIRFNDLRYTTGSDTGGGNTPKILLTLANFYGPVTSFNGVYTLYSPATIRLEVGGNPLLLKTNTEFKDHVWSCNKVSPQYSNMAFTGTVVPPEVTTANNMFSNNSDWTAWSACSKPCDVGIQSRTRLYDGESRTEEQYCNLQYCPDKGVSCYGERFSCTQFGGYADCIDGQCVCTLGRAYYGSTTSYREYYNSQNCFPEVGNCIIRENPPFALAKVETLNFGYKLRSCVTNDNPNYEVHVIGVYESNSYDVIIRPRGGTDKPIILVLLSYHIVTWNIDTSVPIDSIVYSILRSDSYQPVVVLEKSKCGSAKIIRFNDLPYTTGSDSGGGNTPKILLTLANFYGPVTSFNGVYTLYSPATIRLEVGGNPLLLKTNTEFKDYDWSCRKVSPQYSNMTFTGTVVPPVRPEVTTADNMFTSSSSIAVILPTVIACAVVITVICIIVVIAIKRKRANLRYIECAAPQRIIIGALPSYAVPPASHSGPPSESVPVDGWSSNIDSISTHEMSRNTADTPMDAPPSYESVAGMNGQLVTPCGPSLMESARSVPSGDSTLNTNTDNSQTEPRNNYTTMHHAPMAAQTNFSPSTSSPPTYESYIAMQYRIKVLKVLTRVDAT</sequence>
<feature type="compositionally biased region" description="Polar residues" evidence="1">
    <location>
        <begin position="1337"/>
        <end position="1355"/>
    </location>
</feature>
<dbReference type="PROSITE" id="PS50092">
    <property type="entry name" value="TSP1"/>
    <property type="match status" value="4"/>
</dbReference>
<proteinExistence type="predicted"/>
<dbReference type="Pfam" id="PF00090">
    <property type="entry name" value="TSP_1"/>
    <property type="match status" value="4"/>
</dbReference>
<dbReference type="EnsemblMetazoa" id="G27192.1">
    <property type="protein sequence ID" value="G27192.1:cds"/>
    <property type="gene ID" value="G27192"/>
</dbReference>
<dbReference type="PANTHER" id="PTHR11311:SF15">
    <property type="entry name" value="SPONDIN-2"/>
    <property type="match status" value="1"/>
</dbReference>
<dbReference type="InterPro" id="IPR051418">
    <property type="entry name" value="Spondin/Thrombospondin_T1"/>
</dbReference>
<feature type="compositionally biased region" description="Polar residues" evidence="1">
    <location>
        <begin position="1391"/>
        <end position="1408"/>
    </location>
</feature>
<evidence type="ECO:0000256" key="1">
    <source>
        <dbReference type="SAM" id="MobiDB-lite"/>
    </source>
</evidence>
<name>A0A8W8LEK2_MAGGI</name>
<feature type="region of interest" description="Disordered" evidence="1">
    <location>
        <begin position="1321"/>
        <end position="1408"/>
    </location>
</feature>
<dbReference type="PANTHER" id="PTHR11311">
    <property type="entry name" value="SPONDIN"/>
    <property type="match status" value="1"/>
</dbReference>
<accession>A0A8W8LEK2</accession>
<evidence type="ECO:0000256" key="2">
    <source>
        <dbReference type="SAM" id="Phobius"/>
    </source>
</evidence>
<dbReference type="InterPro" id="IPR036383">
    <property type="entry name" value="TSP1_rpt_sf"/>
</dbReference>
<dbReference type="Proteomes" id="UP000005408">
    <property type="component" value="Unassembled WGS sequence"/>
</dbReference>
<keyword evidence="2" id="KW-1133">Transmembrane helix</keyword>
<keyword evidence="2" id="KW-0812">Transmembrane</keyword>
<dbReference type="Gene3D" id="2.20.100.10">
    <property type="entry name" value="Thrombospondin type-1 (TSP1) repeat"/>
    <property type="match status" value="4"/>
</dbReference>
<evidence type="ECO:0000313" key="3">
    <source>
        <dbReference type="EnsemblMetazoa" id="G27192.1:cds"/>
    </source>
</evidence>
<dbReference type="InterPro" id="IPR000884">
    <property type="entry name" value="TSP1_rpt"/>
</dbReference>
<dbReference type="SUPFAM" id="SSF82895">
    <property type="entry name" value="TSP-1 type 1 repeat"/>
    <property type="match status" value="4"/>
</dbReference>